<dbReference type="SUPFAM" id="SSF56496">
    <property type="entry name" value="Fibrinogen C-terminal domain-like"/>
    <property type="match status" value="1"/>
</dbReference>
<evidence type="ECO:0000256" key="1">
    <source>
        <dbReference type="SAM" id="SignalP"/>
    </source>
</evidence>
<dbReference type="InterPro" id="IPR036056">
    <property type="entry name" value="Fibrinogen-like_C"/>
</dbReference>
<feature type="domain" description="Fibrinogen C-terminal" evidence="2">
    <location>
        <begin position="57"/>
        <end position="280"/>
    </location>
</feature>
<dbReference type="CDD" id="cd00087">
    <property type="entry name" value="FReD"/>
    <property type="match status" value="1"/>
</dbReference>
<sequence>MLLATVFIVFGAVQITHRQQLLAASVDLQGFHFELLLTHLTEMENRLQATLAEIAQNQSQQLEQLCGLGEPRPFSAAVKLPAAGRPRSNSYRLEKIAELTGGKNLAGDWILFQERFNGSLNFNRTWDDYRVGFGNPLGEHWLGLRALEQLLAKGPHELLIVMESFKGTTVYAHYDAFSIGTEREKYAIKTVGKYVGTAGDSLSFHVGSKFTTYDQDNDEHGLNCGAQYGGGWWFKDCYSCFLNGIYVPTSQGSEMGLIWFTYTGAFQSLKASKMMIRLRSAP</sequence>
<dbReference type="VEuPathDB" id="VectorBase:AMEM012289"/>
<feature type="signal peptide" evidence="1">
    <location>
        <begin position="1"/>
        <end position="18"/>
    </location>
</feature>
<organism evidence="3 4">
    <name type="scientific">Anopheles merus</name>
    <name type="common">Mosquito</name>
    <dbReference type="NCBI Taxonomy" id="30066"/>
    <lineage>
        <taxon>Eukaryota</taxon>
        <taxon>Metazoa</taxon>
        <taxon>Ecdysozoa</taxon>
        <taxon>Arthropoda</taxon>
        <taxon>Hexapoda</taxon>
        <taxon>Insecta</taxon>
        <taxon>Pterygota</taxon>
        <taxon>Neoptera</taxon>
        <taxon>Endopterygota</taxon>
        <taxon>Diptera</taxon>
        <taxon>Nematocera</taxon>
        <taxon>Culicoidea</taxon>
        <taxon>Culicidae</taxon>
        <taxon>Anophelinae</taxon>
        <taxon>Anopheles</taxon>
    </lineage>
</organism>
<dbReference type="InterPro" id="IPR014716">
    <property type="entry name" value="Fibrinogen_a/b/g_C_1"/>
</dbReference>
<dbReference type="PROSITE" id="PS51406">
    <property type="entry name" value="FIBRINOGEN_C_2"/>
    <property type="match status" value="1"/>
</dbReference>
<evidence type="ECO:0000259" key="2">
    <source>
        <dbReference type="PROSITE" id="PS51406"/>
    </source>
</evidence>
<evidence type="ECO:0000313" key="3">
    <source>
        <dbReference type="EnsemblMetazoa" id="AMEM012289-PA"/>
    </source>
</evidence>
<dbReference type="InterPro" id="IPR002181">
    <property type="entry name" value="Fibrinogen_a/b/g_C_dom"/>
</dbReference>
<dbReference type="Gene3D" id="3.90.215.10">
    <property type="entry name" value="Gamma Fibrinogen, chain A, domain 1"/>
    <property type="match status" value="1"/>
</dbReference>
<keyword evidence="4" id="KW-1185">Reference proteome</keyword>
<name>A0A182VBT2_ANOME</name>
<dbReference type="PANTHER" id="PTHR19143">
    <property type="entry name" value="FIBRINOGEN/TENASCIN/ANGIOPOEITIN"/>
    <property type="match status" value="1"/>
</dbReference>
<dbReference type="InterPro" id="IPR050373">
    <property type="entry name" value="Fibrinogen_C-term_domain"/>
</dbReference>
<dbReference type="GO" id="GO:0005615">
    <property type="term" value="C:extracellular space"/>
    <property type="evidence" value="ECO:0007669"/>
    <property type="project" value="TreeGrafter"/>
</dbReference>
<proteinExistence type="predicted"/>
<dbReference type="Proteomes" id="UP000075903">
    <property type="component" value="Unassembled WGS sequence"/>
</dbReference>
<reference evidence="3" key="1">
    <citation type="submission" date="2020-05" db="UniProtKB">
        <authorList>
            <consortium name="EnsemblMetazoa"/>
        </authorList>
    </citation>
    <scope>IDENTIFICATION</scope>
    <source>
        <strain evidence="3">MAF</strain>
    </source>
</reference>
<keyword evidence="1" id="KW-0732">Signal</keyword>
<dbReference type="EnsemblMetazoa" id="AMEM012289-RA">
    <property type="protein sequence ID" value="AMEM012289-PA"/>
    <property type="gene ID" value="AMEM012289"/>
</dbReference>
<dbReference type="PANTHER" id="PTHR19143:SF327">
    <property type="entry name" value="FI21813P1-RELATED"/>
    <property type="match status" value="1"/>
</dbReference>
<dbReference type="AlphaFoldDB" id="A0A182VBT2"/>
<feature type="chain" id="PRO_5008139596" description="Fibrinogen C-terminal domain-containing protein" evidence="1">
    <location>
        <begin position="19"/>
        <end position="282"/>
    </location>
</feature>
<dbReference type="Pfam" id="PF00147">
    <property type="entry name" value="Fibrinogen_C"/>
    <property type="match status" value="1"/>
</dbReference>
<accession>A0A182VBT2</accession>
<dbReference type="SMART" id="SM00186">
    <property type="entry name" value="FBG"/>
    <property type="match status" value="1"/>
</dbReference>
<dbReference type="STRING" id="30066.A0A182VBT2"/>
<dbReference type="VEuPathDB" id="VectorBase:AMEM21_000490"/>
<evidence type="ECO:0000313" key="4">
    <source>
        <dbReference type="Proteomes" id="UP000075903"/>
    </source>
</evidence>
<protein>
    <recommendedName>
        <fullName evidence="2">Fibrinogen C-terminal domain-containing protein</fullName>
    </recommendedName>
</protein>